<dbReference type="KEGG" id="het:BBW65_03505"/>
<dbReference type="EMBL" id="CP016503">
    <property type="protein sequence ID" value="ANV97922.1"/>
    <property type="molecule type" value="Genomic_DNA"/>
</dbReference>
<name>A0A1B1U5E8_9HELI</name>
<protein>
    <submittedName>
        <fullName evidence="2">Uncharacterized protein</fullName>
    </submittedName>
</protein>
<feature type="transmembrane region" description="Helical" evidence="1">
    <location>
        <begin position="21"/>
        <end position="42"/>
    </location>
</feature>
<reference evidence="3" key="1">
    <citation type="submission" date="2016-07" db="EMBL/GenBank/DDBJ databases">
        <authorList>
            <person name="Florea S."/>
            <person name="Webb J.S."/>
            <person name="Jaromczyk J."/>
            <person name="Schardl C.L."/>
        </authorList>
    </citation>
    <scope>NUCLEOTIDE SEQUENCE [LARGE SCALE GENOMIC DNA]</scope>
    <source>
        <strain evidence="3">MIT 01-6242</strain>
    </source>
</reference>
<accession>A0A1B1U5E8</accession>
<keyword evidence="1" id="KW-1133">Transmembrane helix</keyword>
<proteinExistence type="predicted"/>
<keyword evidence="1" id="KW-0812">Transmembrane</keyword>
<evidence type="ECO:0000313" key="3">
    <source>
        <dbReference type="Proteomes" id="UP000092884"/>
    </source>
</evidence>
<dbReference type="AlphaFoldDB" id="A0A1B1U5E8"/>
<evidence type="ECO:0000313" key="2">
    <source>
        <dbReference type="EMBL" id="ANV97922.1"/>
    </source>
</evidence>
<sequence>MSQCIGLLKQRIQSQKKCWQMMFCKMSFVAMLETFGFCFLGLACGSYVLLVILESLGFIFEVAFAKPPFIQF</sequence>
<organism evidence="2 3">
    <name type="scientific">Helicobacter enhydrae</name>
    <dbReference type="NCBI Taxonomy" id="222136"/>
    <lineage>
        <taxon>Bacteria</taxon>
        <taxon>Pseudomonadati</taxon>
        <taxon>Campylobacterota</taxon>
        <taxon>Epsilonproteobacteria</taxon>
        <taxon>Campylobacterales</taxon>
        <taxon>Helicobacteraceae</taxon>
        <taxon>Helicobacter</taxon>
    </lineage>
</organism>
<evidence type="ECO:0000256" key="1">
    <source>
        <dbReference type="SAM" id="Phobius"/>
    </source>
</evidence>
<dbReference type="Proteomes" id="UP000092884">
    <property type="component" value="Chromosome"/>
</dbReference>
<gene>
    <name evidence="2" type="ORF">BBW65_03505</name>
</gene>
<keyword evidence="1" id="KW-0472">Membrane</keyword>
<keyword evidence="3" id="KW-1185">Reference proteome</keyword>